<evidence type="ECO:0008006" key="4">
    <source>
        <dbReference type="Google" id="ProtNLM"/>
    </source>
</evidence>
<reference evidence="2 3" key="1">
    <citation type="submission" date="2024-02" db="EMBL/GenBank/DDBJ databases">
        <title>Expansion and revision of Xanthobacter and proposal of Roseixanthobacter gen. nov.</title>
        <authorList>
            <person name="Soltysiak M.P.M."/>
            <person name="Jalihal A."/>
            <person name="Ory A."/>
            <person name="Chrisophersen C."/>
            <person name="Lee A.D."/>
            <person name="Boulton J."/>
            <person name="Springer M."/>
        </authorList>
    </citation>
    <scope>NUCLEOTIDE SEQUENCE [LARGE SCALE GENOMIC DNA]</scope>
    <source>
        <strain evidence="2 3">CB5</strain>
    </source>
</reference>
<feature type="transmembrane region" description="Helical" evidence="1">
    <location>
        <begin position="75"/>
        <end position="96"/>
    </location>
</feature>
<dbReference type="EMBL" id="JBAFUR010000003">
    <property type="protein sequence ID" value="MFG1253233.1"/>
    <property type="molecule type" value="Genomic_DNA"/>
</dbReference>
<accession>A0ABW6ZHD3</accession>
<dbReference type="RefSeq" id="WP_394009281.1">
    <property type="nucleotide sequence ID" value="NZ_JBAFUR010000003.1"/>
</dbReference>
<protein>
    <recommendedName>
        <fullName evidence="4">DUF4175 domain-containing protein</fullName>
    </recommendedName>
</protein>
<feature type="transmembrane region" description="Helical" evidence="1">
    <location>
        <begin position="108"/>
        <end position="131"/>
    </location>
</feature>
<dbReference type="Proteomes" id="UP001604043">
    <property type="component" value="Unassembled WGS sequence"/>
</dbReference>
<evidence type="ECO:0000313" key="2">
    <source>
        <dbReference type="EMBL" id="MFG1253233.1"/>
    </source>
</evidence>
<keyword evidence="1" id="KW-0472">Membrane</keyword>
<keyword evidence="3" id="KW-1185">Reference proteome</keyword>
<evidence type="ECO:0000256" key="1">
    <source>
        <dbReference type="SAM" id="Phobius"/>
    </source>
</evidence>
<keyword evidence="1" id="KW-1133">Transmembrane helix</keyword>
<feature type="transmembrane region" description="Helical" evidence="1">
    <location>
        <begin position="47"/>
        <end position="68"/>
    </location>
</feature>
<name>A0ABW6ZHD3_9HYPH</name>
<proteinExistence type="predicted"/>
<keyword evidence="1" id="KW-0812">Transmembrane</keyword>
<sequence>MIALMVMIVALVSGLCVLAYALAVYALPFMLGVEAARLAYASGSGPIGAGLVGLVAGVAGYGLLAILVMTMRPPILRLAMALIFAAPATVAGYALIHGIAREAVPSEIWREIFCLIGGGITGLSALVRLAATASAIHHGE</sequence>
<gene>
    <name evidence="2" type="ORF">V5F30_13580</name>
</gene>
<comment type="caution">
    <text evidence="2">The sequence shown here is derived from an EMBL/GenBank/DDBJ whole genome shotgun (WGS) entry which is preliminary data.</text>
</comment>
<evidence type="ECO:0000313" key="3">
    <source>
        <dbReference type="Proteomes" id="UP001604043"/>
    </source>
</evidence>
<organism evidence="2 3">
    <name type="scientific">Xanthobacter aminoxidans</name>
    <dbReference type="NCBI Taxonomy" id="186280"/>
    <lineage>
        <taxon>Bacteria</taxon>
        <taxon>Pseudomonadati</taxon>
        <taxon>Pseudomonadota</taxon>
        <taxon>Alphaproteobacteria</taxon>
        <taxon>Hyphomicrobiales</taxon>
        <taxon>Xanthobacteraceae</taxon>
        <taxon>Xanthobacter</taxon>
    </lineage>
</organism>